<dbReference type="CDD" id="cd02440">
    <property type="entry name" value="AdoMet_MTases"/>
    <property type="match status" value="1"/>
</dbReference>
<feature type="domain" description="Methyltransferase type 11" evidence="4">
    <location>
        <begin position="49"/>
        <end position="135"/>
    </location>
</feature>
<comment type="caution">
    <text evidence="5">The sequence shown here is derived from an EMBL/GenBank/DDBJ whole genome shotgun (WGS) entry which is preliminary data.</text>
</comment>
<dbReference type="EC" id="2.1.1.201" evidence="5"/>
<dbReference type="InterPro" id="IPR029063">
    <property type="entry name" value="SAM-dependent_MTases_sf"/>
</dbReference>
<dbReference type="Pfam" id="PF08241">
    <property type="entry name" value="Methyltransf_11"/>
    <property type="match status" value="1"/>
</dbReference>
<reference evidence="5" key="1">
    <citation type="submission" date="2016-10" db="EMBL/GenBank/DDBJ databases">
        <title>Sequence of Gallionella enrichment culture.</title>
        <authorList>
            <person name="Poehlein A."/>
            <person name="Muehling M."/>
            <person name="Daniel R."/>
        </authorList>
    </citation>
    <scope>NUCLEOTIDE SEQUENCE</scope>
</reference>
<dbReference type="PANTHER" id="PTHR43464:SF19">
    <property type="entry name" value="UBIQUINONE BIOSYNTHESIS O-METHYLTRANSFERASE, MITOCHONDRIAL"/>
    <property type="match status" value="1"/>
</dbReference>
<evidence type="ECO:0000313" key="5">
    <source>
        <dbReference type="EMBL" id="OIQ79182.1"/>
    </source>
</evidence>
<dbReference type="GO" id="GO:0008425">
    <property type="term" value="F:2-methoxy-6-polyprenyl-1,4-benzoquinol methyltransferase activity"/>
    <property type="evidence" value="ECO:0007669"/>
    <property type="project" value="UniProtKB-EC"/>
</dbReference>
<dbReference type="GO" id="GO:0008757">
    <property type="term" value="F:S-adenosylmethionine-dependent methyltransferase activity"/>
    <property type="evidence" value="ECO:0007669"/>
    <property type="project" value="InterPro"/>
</dbReference>
<keyword evidence="5" id="KW-0830">Ubiquinone</keyword>
<dbReference type="EMBL" id="MLJW01001259">
    <property type="protein sequence ID" value="OIQ79182.1"/>
    <property type="molecule type" value="Genomic_DNA"/>
</dbReference>
<dbReference type="PANTHER" id="PTHR43464">
    <property type="entry name" value="METHYLTRANSFERASE"/>
    <property type="match status" value="1"/>
</dbReference>
<name>A0A1J5Q692_9ZZZZ</name>
<keyword evidence="3" id="KW-0949">S-adenosyl-L-methionine</keyword>
<organism evidence="5">
    <name type="scientific">mine drainage metagenome</name>
    <dbReference type="NCBI Taxonomy" id="410659"/>
    <lineage>
        <taxon>unclassified sequences</taxon>
        <taxon>metagenomes</taxon>
        <taxon>ecological metagenomes</taxon>
    </lineage>
</organism>
<dbReference type="AlphaFoldDB" id="A0A1J5Q692"/>
<dbReference type="Gene3D" id="3.40.50.150">
    <property type="entry name" value="Vaccinia Virus protein VP39"/>
    <property type="match status" value="1"/>
</dbReference>
<keyword evidence="1 5" id="KW-0489">Methyltransferase</keyword>
<evidence type="ECO:0000256" key="1">
    <source>
        <dbReference type="ARBA" id="ARBA00022603"/>
    </source>
</evidence>
<dbReference type="GO" id="GO:0032259">
    <property type="term" value="P:methylation"/>
    <property type="evidence" value="ECO:0007669"/>
    <property type="project" value="UniProtKB-KW"/>
</dbReference>
<dbReference type="InterPro" id="IPR013216">
    <property type="entry name" value="Methyltransf_11"/>
</dbReference>
<evidence type="ECO:0000259" key="4">
    <source>
        <dbReference type="Pfam" id="PF08241"/>
    </source>
</evidence>
<dbReference type="EC" id="2.1.1.163" evidence="5"/>
<gene>
    <name evidence="5" type="primary">ubiE_45</name>
    <name evidence="5" type="ORF">GALL_390860</name>
</gene>
<proteinExistence type="predicted"/>
<dbReference type="SUPFAM" id="SSF53335">
    <property type="entry name" value="S-adenosyl-L-methionine-dependent methyltransferases"/>
    <property type="match status" value="1"/>
</dbReference>
<evidence type="ECO:0000256" key="2">
    <source>
        <dbReference type="ARBA" id="ARBA00022679"/>
    </source>
</evidence>
<dbReference type="GO" id="GO:0043770">
    <property type="term" value="F:demethylmenaquinone methyltransferase activity"/>
    <property type="evidence" value="ECO:0007669"/>
    <property type="project" value="UniProtKB-EC"/>
</dbReference>
<accession>A0A1J5Q692</accession>
<sequence>MTWGRLVLGPRVWPVRGLRSHPFADRWNHNTHYFPVLASRIPGAVDRVLDVGCGDGTFCRFVARDGRRVVGVDIDASAFPADSAGVRYGLASAEDLPFAAGTFGVVTMTMVLHHVQAERALAEAARVVAPGGVLLVLGYGRYGGWRDAPHEVRDLLTHRLVSHGMRPWDPPSAKAEPSDTWSQARATARDALPGSSYRRLAMWRYLVEWPKPR</sequence>
<evidence type="ECO:0000256" key="3">
    <source>
        <dbReference type="ARBA" id="ARBA00022691"/>
    </source>
</evidence>
<keyword evidence="2 5" id="KW-0808">Transferase</keyword>
<protein>
    <submittedName>
        <fullName evidence="5">Ubiquinone/menaquinone biosynthesis C-methyltransferase UbiE</fullName>
        <ecNumber evidence="5">2.1.1.163</ecNumber>
        <ecNumber evidence="5">2.1.1.201</ecNumber>
    </submittedName>
</protein>